<dbReference type="AlphaFoldDB" id="A0A0B7B402"/>
<organism evidence="1">
    <name type="scientific">Arion vulgaris</name>
    <dbReference type="NCBI Taxonomy" id="1028688"/>
    <lineage>
        <taxon>Eukaryota</taxon>
        <taxon>Metazoa</taxon>
        <taxon>Spiralia</taxon>
        <taxon>Lophotrochozoa</taxon>
        <taxon>Mollusca</taxon>
        <taxon>Gastropoda</taxon>
        <taxon>Heterobranchia</taxon>
        <taxon>Euthyneura</taxon>
        <taxon>Panpulmonata</taxon>
        <taxon>Eupulmonata</taxon>
        <taxon>Stylommatophora</taxon>
        <taxon>Helicina</taxon>
        <taxon>Arionoidea</taxon>
        <taxon>Arionidae</taxon>
        <taxon>Arion</taxon>
    </lineage>
</organism>
<sequence length="75" mass="8860">MVYLAMRQRTYWQRQVATHSRHIGKGRWLQSSDILTKAGDHRQQTYWQRQVATGSGHIIRGRQPQADTTMMYEKA</sequence>
<dbReference type="EMBL" id="HACG01040121">
    <property type="protein sequence ID" value="CEK86986.1"/>
    <property type="molecule type" value="Transcribed_RNA"/>
</dbReference>
<evidence type="ECO:0000313" key="1">
    <source>
        <dbReference type="EMBL" id="CEK86986.1"/>
    </source>
</evidence>
<name>A0A0B7B402_9EUPU</name>
<reference evidence="1" key="1">
    <citation type="submission" date="2014-12" db="EMBL/GenBank/DDBJ databases">
        <title>Insight into the proteome of Arion vulgaris.</title>
        <authorList>
            <person name="Aradska J."/>
            <person name="Bulat T."/>
            <person name="Smidak R."/>
            <person name="Sarate P."/>
            <person name="Gangsoo J."/>
            <person name="Sialana F."/>
            <person name="Bilban M."/>
            <person name="Lubec G."/>
        </authorList>
    </citation>
    <scope>NUCLEOTIDE SEQUENCE</scope>
    <source>
        <tissue evidence="1">Skin</tissue>
    </source>
</reference>
<proteinExistence type="predicted"/>
<gene>
    <name evidence="1" type="primary">ORF156689</name>
</gene>
<accession>A0A0B7B402</accession>
<protein>
    <submittedName>
        <fullName evidence="1">Uncharacterized protein</fullName>
    </submittedName>
</protein>